<dbReference type="RefSeq" id="WP_175191328.1">
    <property type="nucleotide sequence ID" value="NZ_CADIJO010000002.1"/>
</dbReference>
<dbReference type="EMBL" id="CADIJO010000002">
    <property type="protein sequence ID" value="CAB3663659.1"/>
    <property type="molecule type" value="Genomic_DNA"/>
</dbReference>
<dbReference type="Gene3D" id="3.40.1490.10">
    <property type="entry name" value="Bit1"/>
    <property type="match status" value="1"/>
</dbReference>
<evidence type="ECO:0000313" key="2">
    <source>
        <dbReference type="Proteomes" id="UP000494111"/>
    </source>
</evidence>
<dbReference type="InterPro" id="IPR018988">
    <property type="entry name" value="DUF2000"/>
</dbReference>
<dbReference type="Proteomes" id="UP000494111">
    <property type="component" value="Unassembled WGS sequence"/>
</dbReference>
<dbReference type="SUPFAM" id="SSF102462">
    <property type="entry name" value="Peptidyl-tRNA hydrolase II"/>
    <property type="match status" value="1"/>
</dbReference>
<evidence type="ECO:0008006" key="3">
    <source>
        <dbReference type="Google" id="ProtNLM"/>
    </source>
</evidence>
<name>A0A6S6Z608_9BURK</name>
<sequence length="135" mass="14486">MFDTKVAIIVRSDLATWQRLNVVAFLSTGLASAAPEMLGAPYVDATGHPYASMSVQPILVFEGDLAGLQGAHRTARERELTVVPFIQAMFATGHDEANREVFRAEDAANMNLVGIAVRGPKKAVDKTVKGLALHP</sequence>
<protein>
    <recommendedName>
        <fullName evidence="3">DUF2000 domain-containing protein</fullName>
    </recommendedName>
</protein>
<gene>
    <name evidence="1" type="ORF">LMG3458_00724</name>
</gene>
<accession>A0A6S6Z608</accession>
<reference evidence="1 2" key="1">
    <citation type="submission" date="2020-04" db="EMBL/GenBank/DDBJ databases">
        <authorList>
            <person name="De Canck E."/>
        </authorList>
    </citation>
    <scope>NUCLEOTIDE SEQUENCE [LARGE SCALE GENOMIC DNA]</scope>
    <source>
        <strain evidence="1 2">LMG 3458</strain>
    </source>
</reference>
<dbReference type="InterPro" id="IPR023476">
    <property type="entry name" value="Pep_tRNA_hydro_II_dom_sf"/>
</dbReference>
<dbReference type="Pfam" id="PF09391">
    <property type="entry name" value="DUF2000"/>
    <property type="match status" value="1"/>
</dbReference>
<dbReference type="AlphaFoldDB" id="A0A6S6Z608"/>
<organism evidence="1 2">
    <name type="scientific">Achromobacter deleyi</name>
    <dbReference type="NCBI Taxonomy" id="1353891"/>
    <lineage>
        <taxon>Bacteria</taxon>
        <taxon>Pseudomonadati</taxon>
        <taxon>Pseudomonadota</taxon>
        <taxon>Betaproteobacteria</taxon>
        <taxon>Burkholderiales</taxon>
        <taxon>Alcaligenaceae</taxon>
        <taxon>Achromobacter</taxon>
    </lineage>
</organism>
<evidence type="ECO:0000313" key="1">
    <source>
        <dbReference type="EMBL" id="CAB3663659.1"/>
    </source>
</evidence>
<proteinExistence type="predicted"/>